<comment type="caution">
    <text evidence="1">The sequence shown here is derived from an EMBL/GenBank/DDBJ whole genome shotgun (WGS) entry which is preliminary data.</text>
</comment>
<dbReference type="InterPro" id="IPR029058">
    <property type="entry name" value="AB_hydrolase_fold"/>
</dbReference>
<dbReference type="Gene3D" id="3.40.50.1820">
    <property type="entry name" value="alpha/beta hydrolase"/>
    <property type="match status" value="1"/>
</dbReference>
<evidence type="ECO:0000313" key="2">
    <source>
        <dbReference type="Proteomes" id="UP001254608"/>
    </source>
</evidence>
<accession>A0ABU2WLI5</accession>
<gene>
    <name evidence="1" type="ORF">RM530_11945</name>
</gene>
<proteinExistence type="predicted"/>
<reference evidence="1 2" key="1">
    <citation type="submission" date="2023-09" db="EMBL/GenBank/DDBJ databases">
        <authorList>
            <person name="Rey-Velasco X."/>
        </authorList>
    </citation>
    <scope>NUCLEOTIDE SEQUENCE [LARGE SCALE GENOMIC DNA]</scope>
    <source>
        <strain evidence="1 2">W345</strain>
    </source>
</reference>
<dbReference type="SUPFAM" id="SSF53474">
    <property type="entry name" value="alpha/beta-Hydrolases"/>
    <property type="match status" value="1"/>
</dbReference>
<keyword evidence="2" id="KW-1185">Reference proteome</keyword>
<dbReference type="RefSeq" id="WP_311365459.1">
    <property type="nucleotide sequence ID" value="NZ_JAVRIC010000016.1"/>
</dbReference>
<sequence length="74" mass="8031">MYQLVQPPTRIVRGGQDRVLDVSGAAILHGLPPNCEPKLLHGVGHLPMAERSRLAASDHLKFQTRLRATLSAPA</sequence>
<evidence type="ECO:0008006" key="3">
    <source>
        <dbReference type="Google" id="ProtNLM"/>
    </source>
</evidence>
<organism evidence="1 2">
    <name type="scientific">Banduia mediterranea</name>
    <dbReference type="NCBI Taxonomy" id="3075609"/>
    <lineage>
        <taxon>Bacteria</taxon>
        <taxon>Pseudomonadati</taxon>
        <taxon>Pseudomonadota</taxon>
        <taxon>Gammaproteobacteria</taxon>
        <taxon>Nevskiales</taxon>
        <taxon>Algiphilaceae</taxon>
        <taxon>Banduia</taxon>
    </lineage>
</organism>
<protein>
    <recommendedName>
        <fullName evidence="3">Alpha/beta hydrolase</fullName>
    </recommendedName>
</protein>
<dbReference type="Proteomes" id="UP001254608">
    <property type="component" value="Unassembled WGS sequence"/>
</dbReference>
<dbReference type="EMBL" id="JAVRIC010000016">
    <property type="protein sequence ID" value="MDT0498069.1"/>
    <property type="molecule type" value="Genomic_DNA"/>
</dbReference>
<evidence type="ECO:0000313" key="1">
    <source>
        <dbReference type="EMBL" id="MDT0498069.1"/>
    </source>
</evidence>
<name>A0ABU2WLI5_9GAMM</name>